<feature type="transmembrane region" description="Helical" evidence="1">
    <location>
        <begin position="35"/>
        <end position="53"/>
    </location>
</feature>
<proteinExistence type="predicted"/>
<keyword evidence="3" id="KW-1185">Reference proteome</keyword>
<keyword evidence="1" id="KW-0812">Transmembrane</keyword>
<evidence type="ECO:0000313" key="2">
    <source>
        <dbReference type="EMBL" id="SDO08095.1"/>
    </source>
</evidence>
<dbReference type="STRING" id="582672.SAMN05216360_114146"/>
<dbReference type="EMBL" id="FNHS01000014">
    <property type="protein sequence ID" value="SDO08095.1"/>
    <property type="molecule type" value="Genomic_DNA"/>
</dbReference>
<protein>
    <submittedName>
        <fullName evidence="2">mRNA interferase MazF</fullName>
    </submittedName>
</protein>
<dbReference type="Proteomes" id="UP000198704">
    <property type="component" value="Unassembled WGS sequence"/>
</dbReference>
<reference evidence="3" key="1">
    <citation type="submission" date="2016-10" db="EMBL/GenBank/DDBJ databases">
        <authorList>
            <person name="Varghese N."/>
            <person name="Submissions S."/>
        </authorList>
    </citation>
    <scope>NUCLEOTIDE SEQUENCE [LARGE SCALE GENOMIC DNA]</scope>
    <source>
        <strain evidence="3">BL47</strain>
    </source>
</reference>
<dbReference type="AlphaFoldDB" id="A0A1H0GMH5"/>
<organism evidence="2 3">
    <name type="scientific">Methylobacterium phyllostachyos</name>
    <dbReference type="NCBI Taxonomy" id="582672"/>
    <lineage>
        <taxon>Bacteria</taxon>
        <taxon>Pseudomonadati</taxon>
        <taxon>Pseudomonadota</taxon>
        <taxon>Alphaproteobacteria</taxon>
        <taxon>Hyphomicrobiales</taxon>
        <taxon>Methylobacteriaceae</taxon>
        <taxon>Methylobacterium</taxon>
    </lineage>
</organism>
<dbReference type="Gene3D" id="2.30.30.110">
    <property type="match status" value="1"/>
</dbReference>
<dbReference type="InterPro" id="IPR011067">
    <property type="entry name" value="Plasmid_toxin/cell-grow_inhib"/>
</dbReference>
<dbReference type="SUPFAM" id="SSF50118">
    <property type="entry name" value="Cell growth inhibitor/plasmid maintenance toxic component"/>
    <property type="match status" value="1"/>
</dbReference>
<dbReference type="Pfam" id="PF02452">
    <property type="entry name" value="PemK_toxin"/>
    <property type="match status" value="1"/>
</dbReference>
<keyword evidence="1" id="KW-0472">Membrane</keyword>
<dbReference type="InterPro" id="IPR003477">
    <property type="entry name" value="PemK-like"/>
</dbReference>
<name>A0A1H0GMH5_9HYPH</name>
<evidence type="ECO:0000313" key="3">
    <source>
        <dbReference type="Proteomes" id="UP000198704"/>
    </source>
</evidence>
<evidence type="ECO:0000256" key="1">
    <source>
        <dbReference type="SAM" id="Phobius"/>
    </source>
</evidence>
<keyword evidence="1" id="KW-1133">Transmembrane helix</keyword>
<dbReference type="GO" id="GO:0003677">
    <property type="term" value="F:DNA binding"/>
    <property type="evidence" value="ECO:0007669"/>
    <property type="project" value="InterPro"/>
</dbReference>
<sequence>MKTMPTSEPPDLPAGAVVVVPFPYSDRLAEKRRPAVVVSGAAVAAVGYVWIAMITSARNARVGGDVPIEDFRSAGLGVASVVRPLKIACIEPTRILRRIGTLPTDTAAQVYATIQSLIGPA</sequence>
<accession>A0A1H0GMH5</accession>
<gene>
    <name evidence="2" type="ORF">SAMN05216360_114146</name>
</gene>